<feature type="non-terminal residue" evidence="7">
    <location>
        <position position="99"/>
    </location>
</feature>
<evidence type="ECO:0000256" key="4">
    <source>
        <dbReference type="ARBA" id="ARBA00023136"/>
    </source>
</evidence>
<evidence type="ECO:0000256" key="5">
    <source>
        <dbReference type="SAM" id="Phobius"/>
    </source>
</evidence>
<feature type="transmembrane region" description="Helical" evidence="5">
    <location>
        <begin position="37"/>
        <end position="59"/>
    </location>
</feature>
<dbReference type="Pfam" id="PF12832">
    <property type="entry name" value="MFS_1_like"/>
    <property type="match status" value="1"/>
</dbReference>
<name>A0AAV2SE74_MEGNR</name>
<dbReference type="Gene3D" id="1.20.1250.20">
    <property type="entry name" value="MFS general substrate transporter like domains"/>
    <property type="match status" value="1"/>
</dbReference>
<comment type="caution">
    <text evidence="7">The sequence shown here is derived from an EMBL/GenBank/DDBJ whole genome shotgun (WGS) entry which is preliminary data.</text>
</comment>
<dbReference type="InterPro" id="IPR036259">
    <property type="entry name" value="MFS_trans_sf"/>
</dbReference>
<feature type="domain" description="Major facilitator superfamily associated" evidence="6">
    <location>
        <begin position="27"/>
        <end position="94"/>
    </location>
</feature>
<dbReference type="EMBL" id="CAXKWB010055130">
    <property type="protein sequence ID" value="CAL4176632.1"/>
    <property type="molecule type" value="Genomic_DNA"/>
</dbReference>
<dbReference type="Proteomes" id="UP001497623">
    <property type="component" value="Unassembled WGS sequence"/>
</dbReference>
<evidence type="ECO:0000259" key="6">
    <source>
        <dbReference type="Pfam" id="PF12832"/>
    </source>
</evidence>
<keyword evidence="2 5" id="KW-0812">Transmembrane</keyword>
<organism evidence="7 8">
    <name type="scientific">Meganyctiphanes norvegica</name>
    <name type="common">Northern krill</name>
    <name type="synonym">Thysanopoda norvegica</name>
    <dbReference type="NCBI Taxonomy" id="48144"/>
    <lineage>
        <taxon>Eukaryota</taxon>
        <taxon>Metazoa</taxon>
        <taxon>Ecdysozoa</taxon>
        <taxon>Arthropoda</taxon>
        <taxon>Crustacea</taxon>
        <taxon>Multicrustacea</taxon>
        <taxon>Malacostraca</taxon>
        <taxon>Eumalacostraca</taxon>
        <taxon>Eucarida</taxon>
        <taxon>Euphausiacea</taxon>
        <taxon>Euphausiidae</taxon>
        <taxon>Meganyctiphanes</taxon>
    </lineage>
</organism>
<keyword evidence="4 5" id="KW-0472">Membrane</keyword>
<proteinExistence type="predicted"/>
<protein>
    <recommendedName>
        <fullName evidence="6">Major facilitator superfamily associated domain-containing protein</fullName>
    </recommendedName>
</protein>
<reference evidence="7 8" key="1">
    <citation type="submission" date="2024-05" db="EMBL/GenBank/DDBJ databases">
        <authorList>
            <person name="Wallberg A."/>
        </authorList>
    </citation>
    <scope>NUCLEOTIDE SEQUENCE [LARGE SCALE GENOMIC DNA]</scope>
</reference>
<dbReference type="AlphaFoldDB" id="A0AAV2SE74"/>
<dbReference type="InterPro" id="IPR024989">
    <property type="entry name" value="MFS_assoc_dom"/>
</dbReference>
<keyword evidence="3 5" id="KW-1133">Transmembrane helix</keyword>
<evidence type="ECO:0000256" key="2">
    <source>
        <dbReference type="ARBA" id="ARBA00022692"/>
    </source>
</evidence>
<evidence type="ECO:0000313" key="7">
    <source>
        <dbReference type="EMBL" id="CAL4176632.1"/>
    </source>
</evidence>
<comment type="subcellular location">
    <subcellularLocation>
        <location evidence="1">Membrane</location>
        <topology evidence="1">Multi-pass membrane protein</topology>
    </subcellularLocation>
</comment>
<accession>A0AAV2SE74</accession>
<feature type="transmembrane region" description="Helical" evidence="5">
    <location>
        <begin position="65"/>
        <end position="93"/>
    </location>
</feature>
<dbReference type="GO" id="GO:0016020">
    <property type="term" value="C:membrane"/>
    <property type="evidence" value="ECO:0007669"/>
    <property type="project" value="UniProtKB-SubCell"/>
</dbReference>
<sequence>MVCREPGAPLLQGFHHPSEACSRMCMECSAIMGYLEAYFYIFLSGIGSSNTLIGLTVTIGVPFEIMIQISATAIVGKIGHVNSLACGVFLLFIRALGKF</sequence>
<evidence type="ECO:0000256" key="3">
    <source>
        <dbReference type="ARBA" id="ARBA00022989"/>
    </source>
</evidence>
<evidence type="ECO:0000313" key="8">
    <source>
        <dbReference type="Proteomes" id="UP001497623"/>
    </source>
</evidence>
<gene>
    <name evidence="7" type="ORF">MNOR_LOCUS34819</name>
</gene>
<keyword evidence="8" id="KW-1185">Reference proteome</keyword>
<evidence type="ECO:0000256" key="1">
    <source>
        <dbReference type="ARBA" id="ARBA00004141"/>
    </source>
</evidence>